<gene>
    <name evidence="1" type="ORF">SADFL11_PLAS13</name>
</gene>
<name>A0A5E8GTG5_ROSAD</name>
<evidence type="ECO:0000313" key="2">
    <source>
        <dbReference type="Proteomes" id="UP000004703"/>
    </source>
</evidence>
<reference evidence="1 2" key="1">
    <citation type="submission" date="2008-01" db="EMBL/GenBank/DDBJ databases">
        <authorList>
            <person name="Wagner-Dobler I."/>
            <person name="Ferriera S."/>
            <person name="Johnson J."/>
            <person name="Kravitz S."/>
            <person name="Beeson K."/>
            <person name="Sutton G."/>
            <person name="Rogers Y.-H."/>
            <person name="Friedman R."/>
            <person name="Frazier M."/>
            <person name="Venter J.C."/>
        </authorList>
    </citation>
    <scope>NUCLEOTIDE SEQUENCE [LARGE SCALE GENOMIC DNA]</scope>
    <source>
        <strain evidence="2">DSM 17067 / NCIMB 14079 / DFL-11</strain>
    </source>
</reference>
<evidence type="ECO:0000313" key="1">
    <source>
        <dbReference type="EMBL" id="EEE42841.1"/>
    </source>
</evidence>
<dbReference type="RefSeq" id="WP_008190050.1">
    <property type="nucleotide sequence ID" value="NZ_CM011002.1"/>
</dbReference>
<accession>A0A5E8GTG5</accession>
<protein>
    <submittedName>
        <fullName evidence="1">Uncharacterized protein</fullName>
    </submittedName>
</protein>
<dbReference type="EMBL" id="ACCU02000003">
    <property type="protein sequence ID" value="EEE42841.1"/>
    <property type="molecule type" value="Genomic_DNA"/>
</dbReference>
<reference evidence="1 2" key="2">
    <citation type="submission" date="2013-04" db="EMBL/GenBank/DDBJ databases">
        <authorList>
            <person name="Fiebig A."/>
            <person name="Pradella S."/>
            <person name="Wagner-Doebler I."/>
        </authorList>
    </citation>
    <scope>NUCLEOTIDE SEQUENCE [LARGE SCALE GENOMIC DNA]</scope>
    <source>
        <strain evidence="2">DSM 17067 / NCIMB 14079 / DFL-11</strain>
    </source>
</reference>
<proteinExistence type="predicted"/>
<sequence length="62" mass="7147">MQITLRMGAAHDDLTINGSTFDRSGLDRRQRGHLAGMVRDTWSQFHNIPTPKKRKRKSRKNG</sequence>
<organism evidence="1 2">
    <name type="scientific">Roseibium alexandrii (strain DSM 17067 / NCIMB 14079 / DFL-11)</name>
    <name type="common">Labrenzia alexandrii</name>
    <dbReference type="NCBI Taxonomy" id="244592"/>
    <lineage>
        <taxon>Bacteria</taxon>
        <taxon>Pseudomonadati</taxon>
        <taxon>Pseudomonadota</taxon>
        <taxon>Alphaproteobacteria</taxon>
        <taxon>Hyphomicrobiales</taxon>
        <taxon>Stappiaceae</taxon>
        <taxon>Roseibium</taxon>
    </lineage>
</organism>
<comment type="caution">
    <text evidence="1">The sequence shown here is derived from an EMBL/GenBank/DDBJ whole genome shotgun (WGS) entry which is preliminary data.</text>
</comment>
<dbReference type="Proteomes" id="UP000004703">
    <property type="component" value="Chromosome"/>
</dbReference>
<dbReference type="AlphaFoldDB" id="A0A5E8GTG5"/>